<dbReference type="Proteomes" id="UP001067231">
    <property type="component" value="Unassembled WGS sequence"/>
</dbReference>
<sequence>MKSRILCALFLAFVCYVGENLSVNASGAIKKKISGKNKSNRVEINEETSDISFPKSGRCEAIGEYIAGKKSASKYLHKFLKCLIDYKDIPFENLHDKYTKISLKCAKFGHRASESTKAQPLSCVFCYKEILVSLKNKYSDINQIIQSEYEESIAHIYIIVMYLEKFLRVKLSVISKNVVSTNWFSAYSNSREFCGTLSLVFEYWNRVLNTSAHIRQLIYRGSK</sequence>
<feature type="chain" id="PRO_5039007750" description="Signal peptide-containing protein" evidence="1">
    <location>
        <begin position="23"/>
        <end position="223"/>
    </location>
</feature>
<gene>
    <name evidence="2" type="ORF">OJ253_2695</name>
</gene>
<dbReference type="EMBL" id="JAPCXC010000075">
    <property type="protein sequence ID" value="KAJ1606529.1"/>
    <property type="molecule type" value="Genomic_DNA"/>
</dbReference>
<protein>
    <recommendedName>
        <fullName evidence="3">Signal peptide-containing protein</fullName>
    </recommendedName>
</protein>
<evidence type="ECO:0000256" key="1">
    <source>
        <dbReference type="SAM" id="SignalP"/>
    </source>
</evidence>
<accession>A0A9D5DL55</accession>
<keyword evidence="1" id="KW-0732">Signal</keyword>
<reference evidence="2" key="1">
    <citation type="submission" date="2022-10" db="EMBL/GenBank/DDBJ databases">
        <title>Adaptive evolution leads to modifications in subtelomeric GC content in a zoonotic Cryptosporidium species.</title>
        <authorList>
            <person name="Li J."/>
            <person name="Feng Y."/>
            <person name="Xiao L."/>
        </authorList>
    </citation>
    <scope>NUCLEOTIDE SEQUENCE</scope>
    <source>
        <strain evidence="2">33844</strain>
    </source>
</reference>
<evidence type="ECO:0000313" key="2">
    <source>
        <dbReference type="EMBL" id="KAJ1606529.1"/>
    </source>
</evidence>
<feature type="signal peptide" evidence="1">
    <location>
        <begin position="1"/>
        <end position="22"/>
    </location>
</feature>
<dbReference type="AlphaFoldDB" id="A0A9D5DL55"/>
<evidence type="ECO:0008006" key="3">
    <source>
        <dbReference type="Google" id="ProtNLM"/>
    </source>
</evidence>
<proteinExistence type="predicted"/>
<name>A0A9D5DL55_9CRYT</name>
<dbReference type="OrthoDB" id="343046at2759"/>
<organism evidence="2">
    <name type="scientific">Cryptosporidium canis</name>
    <dbReference type="NCBI Taxonomy" id="195482"/>
    <lineage>
        <taxon>Eukaryota</taxon>
        <taxon>Sar</taxon>
        <taxon>Alveolata</taxon>
        <taxon>Apicomplexa</taxon>
        <taxon>Conoidasida</taxon>
        <taxon>Coccidia</taxon>
        <taxon>Eucoccidiorida</taxon>
        <taxon>Eimeriorina</taxon>
        <taxon>Cryptosporidiidae</taxon>
        <taxon>Cryptosporidium</taxon>
    </lineage>
</organism>
<comment type="caution">
    <text evidence="2">The sequence shown here is derived from an EMBL/GenBank/DDBJ whole genome shotgun (WGS) entry which is preliminary data.</text>
</comment>